<dbReference type="EMBL" id="JAAZON010000369">
    <property type="protein sequence ID" value="NMC63165.1"/>
    <property type="molecule type" value="Genomic_DNA"/>
</dbReference>
<dbReference type="Proteomes" id="UP000524246">
    <property type="component" value="Unassembled WGS sequence"/>
</dbReference>
<proteinExistence type="predicted"/>
<evidence type="ECO:0000313" key="1">
    <source>
        <dbReference type="EMBL" id="NMC63165.1"/>
    </source>
</evidence>
<reference evidence="1 2" key="1">
    <citation type="journal article" date="2020" name="Biotechnol. Biofuels">
        <title>New insights from the biogas microbiome by comprehensive genome-resolved metagenomics of nearly 1600 species originating from multiple anaerobic digesters.</title>
        <authorList>
            <person name="Campanaro S."/>
            <person name="Treu L."/>
            <person name="Rodriguez-R L.M."/>
            <person name="Kovalovszki A."/>
            <person name="Ziels R.M."/>
            <person name="Maus I."/>
            <person name="Zhu X."/>
            <person name="Kougias P.G."/>
            <person name="Basile A."/>
            <person name="Luo G."/>
            <person name="Schluter A."/>
            <person name="Konstantinidis K.T."/>
            <person name="Angelidaki I."/>
        </authorList>
    </citation>
    <scope>NUCLEOTIDE SEQUENCE [LARGE SCALE GENOMIC DNA]</scope>
    <source>
        <strain evidence="1">AS27yjCOA_65</strain>
    </source>
</reference>
<sequence>MKDFRSASIANLIEIRGLFTAVEAEHIKEFPELLQLSIGFKGLGLKDLKQLVDG</sequence>
<name>A0A7X9ILN0_9DELT</name>
<protein>
    <submittedName>
        <fullName evidence="1">Uncharacterized protein</fullName>
    </submittedName>
</protein>
<accession>A0A7X9ILN0</accession>
<comment type="caution">
    <text evidence="1">The sequence shown here is derived from an EMBL/GenBank/DDBJ whole genome shotgun (WGS) entry which is preliminary data.</text>
</comment>
<gene>
    <name evidence="1" type="ORF">GYA55_08345</name>
</gene>
<dbReference type="AlphaFoldDB" id="A0A7X9ILN0"/>
<evidence type="ECO:0000313" key="2">
    <source>
        <dbReference type="Proteomes" id="UP000524246"/>
    </source>
</evidence>
<organism evidence="1 2">
    <name type="scientific">SAR324 cluster bacterium</name>
    <dbReference type="NCBI Taxonomy" id="2024889"/>
    <lineage>
        <taxon>Bacteria</taxon>
        <taxon>Deltaproteobacteria</taxon>
        <taxon>SAR324 cluster</taxon>
    </lineage>
</organism>